<sequence>MYIPPLTTPRAAHAHAEFATPASLPSALQDFLHRTPLAARVVQTLAQALEGRKERIDLSAHDPAHCLVPSGVIALLAPQVTELRLPPGCDLDTIHRWIQHADQLRVLEFPDVRTRVDHAPCIDLGPARRLEQVVVPFAVPSAFSNPRWVRIGPSASMRRQALASIPPTTGRPVLCLATPDDPVALAGDSVPGHRSLAGALPHPASPPSSAQASLANAALQASAPRTPGASPLAPLSKTLLSLSAIKTQMTEWADPKPKHRGIDNLKTMLHGMTRIMEAMPASLLPLLARPIYDTVRLMPAWSRDRPPTPAEAQAALIVLHHIDAVARVLTPDGYRLRTPTELAAVAALRAWVTETDHPDRQLVRDEVAEQLVILWSDQRPSCDVQLLFEEHGLPLELPPVAHIRALGPRAAPFDLVLGDHRARAPAAFRASAAALPLRGLELLEIPPDAVLESLVHGLRVGSLWLSKCRGGFDAKTLRRLHTHLPQLRQVMVPIDWPNHAPMVHERSLSGLKRFALSADDAQQWKSMRQLSTHEGWGQVVSVLWDGLCEAAAFIDLSEFECDLISSISADVQRELGVHLRHLCLPSGMSSTQLHDWLRACPRLERLEALDIVASEAIALDLSLGPPTLQLYTSPGWLPPMRLAGRPVPLALHTEPTEVRMDTLQGPFARPSMAALTNLYDTLMTPQQAPTDAVGIPVTDTSDVVRTQQLLRCLPDTLLSPSMRVALRDLSQRRGRWFPPDKRLDAAMVLREAQQALTQWTPQGRRAKTEDELRCRAALMQWAEAVGEPDGQQALREAVVTQLLRHVEQAVGQPIALTDDISLPQRSHDATPPRLDLPPLALLHQMGFRRDAPDAPEIDLRLKQAEPRDVDDFRQQVGDLKIRRLTLHRLSSGLAPMAWMPRSIRTLDLVSAGEHLDLPSWMTALDELPNLHCIWVHQRQWDALRIQVAALKEPEQATALLLSLAVPAMWGRVPTPMEQRQAPASEVLSWEALPIDILRRIPRQLPQLLSAATELTLPIGSPTSLINDFLRSTPFLRELTIADARQDTDEPLNLRLAPGLRLLRTGPGLLPSALIPDGVRLEASWTMDCLTDESREGSPITIPSLAPPSDLDRLIASGAVRLAIPSLWELDSITDLVFNRYGHYRGSQPDQPEQPVKAAPTSERDSAPGSTNVDKRKNRTLALHDGLNKGSALAWSDDLKLGPAAANILLLAPAAWIHSALEAHGWLYAEPRIIQSALRETSRWEHHELKDLLGAIEKVHEVLDRIFTVPGTTGTRRRLKTPAEIQADAAERIEALQPAAQEAPLVDKASEAYA</sequence>
<proteinExistence type="predicted"/>
<dbReference type="EMBL" id="CP104562">
    <property type="protein sequence ID" value="UXH77202.1"/>
    <property type="molecule type" value="Genomic_DNA"/>
</dbReference>
<reference evidence="2" key="1">
    <citation type="submission" date="2022-10" db="EMBL/GenBank/DDBJ databases">
        <title>Characterization and whole genome sequencing of a new Roseateles species, isolated from fresh water.</title>
        <authorList>
            <person name="Guliayeva D.Y."/>
            <person name="Akhremchuk A.E."/>
            <person name="Sikolenko M.A."/>
            <person name="Valentovich L.N."/>
            <person name="Sidarenka A.V."/>
        </authorList>
    </citation>
    <scope>NUCLEOTIDE SEQUENCE</scope>
    <source>
        <strain evidence="2">BIM B-1768</strain>
    </source>
</reference>
<evidence type="ECO:0000313" key="3">
    <source>
        <dbReference type="Proteomes" id="UP001064933"/>
    </source>
</evidence>
<organism evidence="2 3">
    <name type="scientific">Roseateles amylovorans</name>
    <dbReference type="NCBI Taxonomy" id="2978473"/>
    <lineage>
        <taxon>Bacteria</taxon>
        <taxon>Pseudomonadati</taxon>
        <taxon>Pseudomonadota</taxon>
        <taxon>Betaproteobacteria</taxon>
        <taxon>Burkholderiales</taxon>
        <taxon>Sphaerotilaceae</taxon>
        <taxon>Roseateles</taxon>
    </lineage>
</organism>
<keyword evidence="3" id="KW-1185">Reference proteome</keyword>
<feature type="region of interest" description="Disordered" evidence="1">
    <location>
        <begin position="1143"/>
        <end position="1177"/>
    </location>
</feature>
<accession>A0ABY6AW29</accession>
<protein>
    <submittedName>
        <fullName evidence="2">Uncharacterized protein</fullName>
    </submittedName>
</protein>
<dbReference type="RefSeq" id="WP_261756944.1">
    <property type="nucleotide sequence ID" value="NZ_CP104562.2"/>
</dbReference>
<name>A0ABY6AW29_9BURK</name>
<feature type="compositionally biased region" description="Low complexity" evidence="1">
    <location>
        <begin position="195"/>
        <end position="224"/>
    </location>
</feature>
<gene>
    <name evidence="2" type="ORF">N4261_19610</name>
</gene>
<evidence type="ECO:0000256" key="1">
    <source>
        <dbReference type="SAM" id="MobiDB-lite"/>
    </source>
</evidence>
<feature type="region of interest" description="Disordered" evidence="1">
    <location>
        <begin position="187"/>
        <end position="232"/>
    </location>
</feature>
<evidence type="ECO:0000313" key="2">
    <source>
        <dbReference type="EMBL" id="UXH77202.1"/>
    </source>
</evidence>
<dbReference type="Proteomes" id="UP001064933">
    <property type="component" value="Chromosome"/>
</dbReference>